<feature type="transmembrane region" description="Helical" evidence="16">
    <location>
        <begin position="90"/>
        <end position="110"/>
    </location>
</feature>
<feature type="transmembrane region" description="Helical" evidence="16">
    <location>
        <begin position="413"/>
        <end position="439"/>
    </location>
</feature>
<evidence type="ECO:0000256" key="7">
    <source>
        <dbReference type="ARBA" id="ARBA00022792"/>
    </source>
</evidence>
<sequence length="612" mass="67180">MHPTTLITSSSLILIIMILIYPLLTTLSPPSKEPEWATTHVKTAVSTAFFISLLPLIMFLDQGTETIVTNWHWMNTTLFDVNISFKFDHYSLIFMPIALYVTWSILEFASWYMHADPGMARFFKYLLLFLVAMMVLVTANNLFQLFIGWEGVGIMSFLLIGWWYGRADANTAALQAVLYNRVGDIGLIMSMAWIAVNLNSWEIQQIFILSKDSDMTLPLLGLILAATGKSAQFGLHPWLPSAMEGPTPVSALLHSSTMVVAGIFLLIRLHPLMETNTLALTTCLCLGALTTLFTATCALTQNDIKKIVAFSTSSQLGLMMVTIGLNQPQLAFLHICTHAFFKAMLFLCSGSIIHSLNDEQDIRKMGGLFNLLPLTTTCMTVGSLALTGTPFLAGFFSKDAIIEALNTSYLNAWALTLTLIATSFTAVYSFRVVFFVAMGTPRFLPLSPINENNLSVINPIKRLAWGSIVAGLIITSNFLPSKTLAMTMPVALKLAALTVTVVGLLTAVELAALTSKQFKTTPTAPLHNFSNMLGYFPTIMHRLAPKLNLVLGQSIATQLVDQTWFEAVGPKGVSSAQIQMAKTISDTQRGMIKTYLTVFLLSVILAILLTVI</sequence>
<feature type="transmembrane region" description="Helical" evidence="16">
    <location>
        <begin position="491"/>
        <end position="513"/>
    </location>
</feature>
<feature type="transmembrane region" description="Helical" evidence="16">
    <location>
        <begin position="6"/>
        <end position="27"/>
    </location>
</feature>
<dbReference type="GO" id="GO:0015990">
    <property type="term" value="P:electron transport coupled proton transport"/>
    <property type="evidence" value="ECO:0007669"/>
    <property type="project" value="TreeGrafter"/>
</dbReference>
<feature type="transmembrane region" description="Helical" evidence="16">
    <location>
        <begin position="307"/>
        <end position="325"/>
    </location>
</feature>
<dbReference type="CTD" id="4540"/>
<dbReference type="PRINTS" id="PR01434">
    <property type="entry name" value="NADHDHGNASE5"/>
</dbReference>
<keyword evidence="13 16" id="KW-0496">Mitochondrion</keyword>
<evidence type="ECO:0000256" key="2">
    <source>
        <dbReference type="ARBA" id="ARBA00012944"/>
    </source>
</evidence>
<reference evidence="20" key="1">
    <citation type="journal article" date="2015" name="Mitochondrial DNA">
        <title>PCR-free shotgun sequencing of the stone loach mitochondrial genome (Barbatula barbatula).</title>
        <authorList>
            <person name="Murienne J."/>
            <person name="Jeziorski C."/>
            <person name="Holota H."/>
            <person name="Coissac E."/>
            <person name="Blanchet S."/>
            <person name="Grenouillet G."/>
        </authorList>
    </citation>
    <scope>NUCLEOTIDE SEQUENCE</scope>
</reference>
<dbReference type="GO" id="GO:0008137">
    <property type="term" value="F:NADH dehydrogenase (ubiquinone) activity"/>
    <property type="evidence" value="ECO:0007669"/>
    <property type="project" value="UniProtKB-EC"/>
</dbReference>
<feature type="transmembrane region" description="Helical" evidence="16">
    <location>
        <begin position="331"/>
        <end position="356"/>
    </location>
</feature>
<evidence type="ECO:0000256" key="11">
    <source>
        <dbReference type="ARBA" id="ARBA00023027"/>
    </source>
</evidence>
<feature type="transmembrane region" description="Helical" evidence="16">
    <location>
        <begin position="277"/>
        <end position="300"/>
    </location>
</feature>
<dbReference type="GO" id="GO:0005743">
    <property type="term" value="C:mitochondrial inner membrane"/>
    <property type="evidence" value="ECO:0007669"/>
    <property type="project" value="UniProtKB-SubCell"/>
</dbReference>
<dbReference type="PANTHER" id="PTHR42829">
    <property type="entry name" value="NADH-UBIQUINONE OXIDOREDUCTASE CHAIN 5"/>
    <property type="match status" value="1"/>
</dbReference>
<evidence type="ECO:0000256" key="13">
    <source>
        <dbReference type="ARBA" id="ARBA00023128"/>
    </source>
</evidence>
<keyword evidence="9" id="KW-0249">Electron transport</keyword>
<comment type="function">
    <text evidence="16">Core subunit of the mitochondrial membrane respiratory chain NADH dehydrogenase (Complex I) which catalyzes electron transfer from NADH through the respiratory chain, using ubiquinone as an electron acceptor. Essential for the catalytic activity and assembly of complex I.</text>
</comment>
<evidence type="ECO:0000256" key="12">
    <source>
        <dbReference type="ARBA" id="ARBA00023075"/>
    </source>
</evidence>
<geneLocation type="mitochondrion" evidence="20"/>
<feature type="domain" description="NADH:quinone oxidoreductase/Mrp antiporter transmembrane" evidence="17">
    <location>
        <begin position="139"/>
        <end position="423"/>
    </location>
</feature>
<comment type="similarity">
    <text evidence="16">Belongs to the complex I subunit 5 family.</text>
</comment>
<evidence type="ECO:0000259" key="18">
    <source>
        <dbReference type="Pfam" id="PF00662"/>
    </source>
</evidence>
<keyword evidence="7" id="KW-0999">Mitochondrion inner membrane</keyword>
<evidence type="ECO:0000256" key="14">
    <source>
        <dbReference type="ARBA" id="ARBA00023136"/>
    </source>
</evidence>
<feature type="domain" description="NADH-Ubiquinone oxidoreductase (complex I) chain 5 N-terminal" evidence="18">
    <location>
        <begin position="73"/>
        <end position="123"/>
    </location>
</feature>
<gene>
    <name evidence="20" type="primary">ND5</name>
</gene>
<evidence type="ECO:0000256" key="16">
    <source>
        <dbReference type="RuleBase" id="RU003404"/>
    </source>
</evidence>
<proteinExistence type="inferred from homology"/>
<evidence type="ECO:0000256" key="3">
    <source>
        <dbReference type="ARBA" id="ARBA00021096"/>
    </source>
</evidence>
<dbReference type="InterPro" id="IPR010934">
    <property type="entry name" value="NADH_DH_su5_C"/>
</dbReference>
<evidence type="ECO:0000256" key="9">
    <source>
        <dbReference type="ARBA" id="ARBA00022982"/>
    </source>
</evidence>
<keyword evidence="8" id="KW-1278">Translocase</keyword>
<dbReference type="InterPro" id="IPR003945">
    <property type="entry name" value="NU5C-like"/>
</dbReference>
<feature type="transmembrane region" description="Helical" evidence="16">
    <location>
        <begin position="177"/>
        <end position="196"/>
    </location>
</feature>
<evidence type="ECO:0000256" key="10">
    <source>
        <dbReference type="ARBA" id="ARBA00022989"/>
    </source>
</evidence>
<dbReference type="PANTHER" id="PTHR42829:SF2">
    <property type="entry name" value="NADH-UBIQUINONE OXIDOREDUCTASE CHAIN 5"/>
    <property type="match status" value="1"/>
</dbReference>
<dbReference type="Pfam" id="PF00361">
    <property type="entry name" value="Proton_antipo_M"/>
    <property type="match status" value="1"/>
</dbReference>
<dbReference type="EMBL" id="KP715096">
    <property type="protein sequence ID" value="AKI30257.1"/>
    <property type="molecule type" value="Genomic_DNA"/>
</dbReference>
<dbReference type="InterPro" id="IPR001516">
    <property type="entry name" value="Proton_antipo_N"/>
</dbReference>
<evidence type="ECO:0000256" key="8">
    <source>
        <dbReference type="ARBA" id="ARBA00022967"/>
    </source>
</evidence>
<protein>
    <recommendedName>
        <fullName evidence="3 16">NADH-ubiquinone oxidoreductase chain 5</fullName>
        <ecNumber evidence="2 16">7.1.1.2</ecNumber>
    </recommendedName>
</protein>
<feature type="transmembrane region" description="Helical" evidence="16">
    <location>
        <begin position="216"/>
        <end position="239"/>
    </location>
</feature>
<keyword evidence="12 16" id="KW-0830">Ubiquinone</keyword>
<evidence type="ECO:0000313" key="20">
    <source>
        <dbReference type="EMBL" id="AKI30257.1"/>
    </source>
</evidence>
<evidence type="ECO:0000259" key="19">
    <source>
        <dbReference type="Pfam" id="PF06455"/>
    </source>
</evidence>
<feature type="transmembrane region" description="Helical" evidence="16">
    <location>
        <begin position="39"/>
        <end position="60"/>
    </location>
</feature>
<feature type="transmembrane region" description="Helical" evidence="16">
    <location>
        <begin position="145"/>
        <end position="165"/>
    </location>
</feature>
<dbReference type="RefSeq" id="YP_009142724.1">
    <property type="nucleotide sequence ID" value="NC_027192.1"/>
</dbReference>
<comment type="subcellular location">
    <subcellularLocation>
        <location evidence="1">Mitochondrion inner membrane</location>
        <topology evidence="1">Multi-pass membrane protein</topology>
    </subcellularLocation>
</comment>
<evidence type="ECO:0000256" key="1">
    <source>
        <dbReference type="ARBA" id="ARBA00004448"/>
    </source>
</evidence>
<keyword evidence="6 16" id="KW-0812">Transmembrane</keyword>
<feature type="transmembrane region" description="Helical" evidence="16">
    <location>
        <begin position="122"/>
        <end position="139"/>
    </location>
</feature>
<accession>A0A0U2C5M2</accession>
<feature type="transmembrane region" description="Helical" evidence="16">
    <location>
        <begin position="368"/>
        <end position="393"/>
    </location>
</feature>
<evidence type="ECO:0000256" key="4">
    <source>
        <dbReference type="ARBA" id="ARBA00022448"/>
    </source>
</evidence>
<keyword evidence="14 16" id="KW-0472">Membrane</keyword>
<dbReference type="InterPro" id="IPR001750">
    <property type="entry name" value="ND/Mrp_TM"/>
</dbReference>
<comment type="catalytic activity">
    <reaction evidence="15 16">
        <text>a ubiquinone + NADH + 5 H(+)(in) = a ubiquinol + NAD(+) + 4 H(+)(out)</text>
        <dbReference type="Rhea" id="RHEA:29091"/>
        <dbReference type="Rhea" id="RHEA-COMP:9565"/>
        <dbReference type="Rhea" id="RHEA-COMP:9566"/>
        <dbReference type="ChEBI" id="CHEBI:15378"/>
        <dbReference type="ChEBI" id="CHEBI:16389"/>
        <dbReference type="ChEBI" id="CHEBI:17976"/>
        <dbReference type="ChEBI" id="CHEBI:57540"/>
        <dbReference type="ChEBI" id="CHEBI:57945"/>
        <dbReference type="EC" id="7.1.1.2"/>
    </reaction>
</comment>
<dbReference type="GeneID" id="24404674"/>
<keyword evidence="5" id="KW-0679">Respiratory chain</keyword>
<dbReference type="Pfam" id="PF06455">
    <property type="entry name" value="NADH5_C"/>
    <property type="match status" value="1"/>
</dbReference>
<evidence type="ECO:0000256" key="5">
    <source>
        <dbReference type="ARBA" id="ARBA00022660"/>
    </source>
</evidence>
<dbReference type="Pfam" id="PF00662">
    <property type="entry name" value="Proton_antipo_N"/>
    <property type="match status" value="1"/>
</dbReference>
<dbReference type="EC" id="7.1.1.2" evidence="2 16"/>
<feature type="domain" description="NADH dehydrogenase subunit 5 C-terminal" evidence="19">
    <location>
        <begin position="428"/>
        <end position="609"/>
    </location>
</feature>
<keyword evidence="4 16" id="KW-0813">Transport</keyword>
<feature type="transmembrane region" description="Helical" evidence="16">
    <location>
        <begin position="592"/>
        <end position="611"/>
    </location>
</feature>
<evidence type="ECO:0000259" key="17">
    <source>
        <dbReference type="Pfam" id="PF00361"/>
    </source>
</evidence>
<feature type="transmembrane region" description="Helical" evidence="16">
    <location>
        <begin position="460"/>
        <end position="479"/>
    </location>
</feature>
<organism evidence="20">
    <name type="scientific">Barbatula barbatula</name>
    <name type="common">Stone loach</name>
    <name type="synonym">Noemacheilus barbatulus</name>
    <dbReference type="NCBI Taxonomy" id="135647"/>
    <lineage>
        <taxon>Eukaryota</taxon>
        <taxon>Metazoa</taxon>
        <taxon>Chordata</taxon>
        <taxon>Craniata</taxon>
        <taxon>Vertebrata</taxon>
        <taxon>Euteleostomi</taxon>
        <taxon>Actinopterygii</taxon>
        <taxon>Neopterygii</taxon>
        <taxon>Teleostei</taxon>
        <taxon>Ostariophysi</taxon>
        <taxon>Cypriniformes</taxon>
        <taxon>Nemacheilidae</taxon>
        <taxon>Barbatula</taxon>
    </lineage>
</organism>
<evidence type="ECO:0000256" key="15">
    <source>
        <dbReference type="ARBA" id="ARBA00049551"/>
    </source>
</evidence>
<dbReference type="GO" id="GO:0003954">
    <property type="term" value="F:NADH dehydrogenase activity"/>
    <property type="evidence" value="ECO:0007669"/>
    <property type="project" value="TreeGrafter"/>
</dbReference>
<keyword evidence="10 16" id="KW-1133">Transmembrane helix</keyword>
<dbReference type="AlphaFoldDB" id="A0A0U2C5M2"/>
<dbReference type="InterPro" id="IPR018393">
    <property type="entry name" value="NADHpl_OxRdtase_5_subgr"/>
</dbReference>
<name>A0A0U2C5M2_BARBB</name>
<keyword evidence="11 16" id="KW-0520">NAD</keyword>
<feature type="transmembrane region" description="Helical" evidence="16">
    <location>
        <begin position="251"/>
        <end position="271"/>
    </location>
</feature>
<dbReference type="NCBIfam" id="TIGR01974">
    <property type="entry name" value="NDH_I_L"/>
    <property type="match status" value="1"/>
</dbReference>
<evidence type="ECO:0000256" key="6">
    <source>
        <dbReference type="ARBA" id="ARBA00022692"/>
    </source>
</evidence>
<dbReference type="GO" id="GO:0042773">
    <property type="term" value="P:ATP synthesis coupled electron transport"/>
    <property type="evidence" value="ECO:0007669"/>
    <property type="project" value="InterPro"/>
</dbReference>